<dbReference type="HOGENOM" id="CLU_109915_3_0_1"/>
<feature type="domain" description="MARVEL" evidence="6">
    <location>
        <begin position="7"/>
        <end position="133"/>
    </location>
</feature>
<keyword evidence="2 5" id="KW-0812">Transmembrane</keyword>
<evidence type="ECO:0000256" key="3">
    <source>
        <dbReference type="ARBA" id="ARBA00022989"/>
    </source>
</evidence>
<dbReference type="InterPro" id="IPR008253">
    <property type="entry name" value="Marvel"/>
</dbReference>
<feature type="transmembrane region" description="Helical" evidence="5">
    <location>
        <begin position="7"/>
        <end position="26"/>
    </location>
</feature>
<feature type="transmembrane region" description="Helical" evidence="5">
    <location>
        <begin position="76"/>
        <end position="97"/>
    </location>
</feature>
<protein>
    <recommendedName>
        <fullName evidence="6">MARVEL domain-containing protein</fullName>
    </recommendedName>
</protein>
<dbReference type="EMBL" id="KN832879">
    <property type="protein sequence ID" value="KIM98934.1"/>
    <property type="molecule type" value="Genomic_DNA"/>
</dbReference>
<reference evidence="8" key="2">
    <citation type="submission" date="2015-01" db="EMBL/GenBank/DDBJ databases">
        <title>Evolutionary Origins and Diversification of the Mycorrhizal Mutualists.</title>
        <authorList>
            <consortium name="DOE Joint Genome Institute"/>
            <consortium name="Mycorrhizal Genomics Consortium"/>
            <person name="Kohler A."/>
            <person name="Kuo A."/>
            <person name="Nagy L.G."/>
            <person name="Floudas D."/>
            <person name="Copeland A."/>
            <person name="Barry K.W."/>
            <person name="Cichocki N."/>
            <person name="Veneault-Fourrey C."/>
            <person name="LaButti K."/>
            <person name="Lindquist E.A."/>
            <person name="Lipzen A."/>
            <person name="Lundell T."/>
            <person name="Morin E."/>
            <person name="Murat C."/>
            <person name="Riley R."/>
            <person name="Ohm R."/>
            <person name="Sun H."/>
            <person name="Tunlid A."/>
            <person name="Henrissat B."/>
            <person name="Grigoriev I.V."/>
            <person name="Hibbett D.S."/>
            <person name="Martin F."/>
        </authorList>
    </citation>
    <scope>NUCLEOTIDE SEQUENCE [LARGE SCALE GENOMIC DNA]</scope>
    <source>
        <strain evidence="8">Zn</strain>
    </source>
</reference>
<feature type="transmembrane region" description="Helical" evidence="5">
    <location>
        <begin position="117"/>
        <end position="136"/>
    </location>
</feature>
<keyword evidence="8" id="KW-1185">Reference proteome</keyword>
<reference evidence="7 8" key="1">
    <citation type="submission" date="2014-04" db="EMBL/GenBank/DDBJ databases">
        <authorList>
            <consortium name="DOE Joint Genome Institute"/>
            <person name="Kuo A."/>
            <person name="Martino E."/>
            <person name="Perotto S."/>
            <person name="Kohler A."/>
            <person name="Nagy L.G."/>
            <person name="Floudas D."/>
            <person name="Copeland A."/>
            <person name="Barry K.W."/>
            <person name="Cichocki N."/>
            <person name="Veneault-Fourrey C."/>
            <person name="LaButti K."/>
            <person name="Lindquist E.A."/>
            <person name="Lipzen A."/>
            <person name="Lundell T."/>
            <person name="Morin E."/>
            <person name="Murat C."/>
            <person name="Sun H."/>
            <person name="Tunlid A."/>
            <person name="Henrissat B."/>
            <person name="Grigoriev I.V."/>
            <person name="Hibbett D.S."/>
            <person name="Martin F."/>
            <person name="Nordberg H.P."/>
            <person name="Cantor M.N."/>
            <person name="Hua S.X."/>
        </authorList>
    </citation>
    <scope>NUCLEOTIDE SEQUENCE [LARGE SCALE GENOMIC DNA]</scope>
    <source>
        <strain evidence="7 8">Zn</strain>
    </source>
</reference>
<dbReference type="Pfam" id="PF01284">
    <property type="entry name" value="MARVEL"/>
    <property type="match status" value="1"/>
</dbReference>
<keyword evidence="3 5" id="KW-1133">Transmembrane helix</keyword>
<dbReference type="PANTHER" id="PTHR37451">
    <property type="entry name" value="MARVEL DOMAIN"/>
    <property type="match status" value="1"/>
</dbReference>
<accession>A0A0C3H6K2</accession>
<feature type="non-terminal residue" evidence="7">
    <location>
        <position position="140"/>
    </location>
</feature>
<dbReference type="Proteomes" id="UP000054321">
    <property type="component" value="Unassembled WGS sequence"/>
</dbReference>
<proteinExistence type="predicted"/>
<dbReference type="OrthoDB" id="2117453at2759"/>
<dbReference type="AlphaFoldDB" id="A0A0C3H6K2"/>
<feature type="transmembrane region" description="Helical" evidence="5">
    <location>
        <begin position="46"/>
        <end position="64"/>
    </location>
</feature>
<evidence type="ECO:0000256" key="2">
    <source>
        <dbReference type="ARBA" id="ARBA00022692"/>
    </source>
</evidence>
<sequence length="140" mass="15370">AFGFVLYVRIAQAIFAAIGLALAGYVHHCNHEAGHTDVQFNSENNFLIFVPIFGLVSLAYLEISARFTSKSSPPKIHLVVEFLNAVFFFCGFIVMAKPLADSKTCHGSACDAMKAETVFAAFNWVLWSGTTILALVEMFK</sequence>
<evidence type="ECO:0000313" key="8">
    <source>
        <dbReference type="Proteomes" id="UP000054321"/>
    </source>
</evidence>
<name>A0A0C3H6K2_OIDMZ</name>
<comment type="subcellular location">
    <subcellularLocation>
        <location evidence="1">Membrane</location>
        <topology evidence="1">Multi-pass membrane protein</topology>
    </subcellularLocation>
</comment>
<feature type="non-terminal residue" evidence="7">
    <location>
        <position position="1"/>
    </location>
</feature>
<keyword evidence="4 5" id="KW-0472">Membrane</keyword>
<evidence type="ECO:0000256" key="1">
    <source>
        <dbReference type="ARBA" id="ARBA00004141"/>
    </source>
</evidence>
<dbReference type="STRING" id="913774.A0A0C3H6K2"/>
<dbReference type="PANTHER" id="PTHR37451:SF5">
    <property type="entry name" value="MARVEL DOMAIN-CONTAINING PROTEIN"/>
    <property type="match status" value="1"/>
</dbReference>
<evidence type="ECO:0000256" key="5">
    <source>
        <dbReference type="SAM" id="Phobius"/>
    </source>
</evidence>
<organism evidence="7 8">
    <name type="scientific">Oidiodendron maius (strain Zn)</name>
    <dbReference type="NCBI Taxonomy" id="913774"/>
    <lineage>
        <taxon>Eukaryota</taxon>
        <taxon>Fungi</taxon>
        <taxon>Dikarya</taxon>
        <taxon>Ascomycota</taxon>
        <taxon>Pezizomycotina</taxon>
        <taxon>Leotiomycetes</taxon>
        <taxon>Leotiomycetes incertae sedis</taxon>
        <taxon>Myxotrichaceae</taxon>
        <taxon>Oidiodendron</taxon>
    </lineage>
</organism>
<evidence type="ECO:0000256" key="4">
    <source>
        <dbReference type="ARBA" id="ARBA00023136"/>
    </source>
</evidence>
<evidence type="ECO:0000313" key="7">
    <source>
        <dbReference type="EMBL" id="KIM98934.1"/>
    </source>
</evidence>
<evidence type="ECO:0000259" key="6">
    <source>
        <dbReference type="Pfam" id="PF01284"/>
    </source>
</evidence>
<gene>
    <name evidence="7" type="ORF">OIDMADRAFT_85613</name>
</gene>
<dbReference type="InParanoid" id="A0A0C3H6K2"/>
<dbReference type="GO" id="GO:0016020">
    <property type="term" value="C:membrane"/>
    <property type="evidence" value="ECO:0007669"/>
    <property type="project" value="UniProtKB-SubCell"/>
</dbReference>